<evidence type="ECO:0000256" key="3">
    <source>
        <dbReference type="ARBA" id="ARBA00012438"/>
    </source>
</evidence>
<proteinExistence type="predicted"/>
<dbReference type="InterPro" id="IPR003661">
    <property type="entry name" value="HisK_dim/P_dom"/>
</dbReference>
<dbReference type="EMBL" id="VFRR01000012">
    <property type="protein sequence ID" value="TPE52387.1"/>
    <property type="molecule type" value="Genomic_DNA"/>
</dbReference>
<dbReference type="SMART" id="SM00304">
    <property type="entry name" value="HAMP"/>
    <property type="match status" value="1"/>
</dbReference>
<evidence type="ECO:0000313" key="15">
    <source>
        <dbReference type="Proteomes" id="UP000315901"/>
    </source>
</evidence>
<keyword evidence="6 11" id="KW-0812">Transmembrane</keyword>
<dbReference type="OrthoDB" id="9809766at2"/>
<evidence type="ECO:0000256" key="10">
    <source>
        <dbReference type="ARBA" id="ARBA00023136"/>
    </source>
</evidence>
<name>A0A501WY20_9GAMM</name>
<dbReference type="InterPro" id="IPR003660">
    <property type="entry name" value="HAMP_dom"/>
</dbReference>
<evidence type="ECO:0000256" key="5">
    <source>
        <dbReference type="ARBA" id="ARBA00022679"/>
    </source>
</evidence>
<accession>A0A501WY20</accession>
<dbReference type="InterPro" id="IPR004358">
    <property type="entry name" value="Sig_transdc_His_kin-like_C"/>
</dbReference>
<dbReference type="CDD" id="cd00075">
    <property type="entry name" value="HATPase"/>
    <property type="match status" value="1"/>
</dbReference>
<evidence type="ECO:0000256" key="4">
    <source>
        <dbReference type="ARBA" id="ARBA00022553"/>
    </source>
</evidence>
<dbReference type="SUPFAM" id="SSF47384">
    <property type="entry name" value="Homodimeric domain of signal transducing histidine kinase"/>
    <property type="match status" value="1"/>
</dbReference>
<keyword evidence="5" id="KW-0808">Transferase</keyword>
<protein>
    <recommendedName>
        <fullName evidence="3">histidine kinase</fullName>
        <ecNumber evidence="3">2.7.13.3</ecNumber>
    </recommendedName>
</protein>
<evidence type="ECO:0000256" key="9">
    <source>
        <dbReference type="ARBA" id="ARBA00023012"/>
    </source>
</evidence>
<evidence type="ECO:0000256" key="8">
    <source>
        <dbReference type="ARBA" id="ARBA00022989"/>
    </source>
</evidence>
<evidence type="ECO:0000256" key="6">
    <source>
        <dbReference type="ARBA" id="ARBA00022692"/>
    </source>
</evidence>
<gene>
    <name evidence="14" type="ORF">FJM67_08080</name>
</gene>
<dbReference type="GO" id="GO:0005886">
    <property type="term" value="C:plasma membrane"/>
    <property type="evidence" value="ECO:0007669"/>
    <property type="project" value="TreeGrafter"/>
</dbReference>
<dbReference type="PROSITE" id="PS50109">
    <property type="entry name" value="HIS_KIN"/>
    <property type="match status" value="1"/>
</dbReference>
<dbReference type="InterPro" id="IPR050428">
    <property type="entry name" value="TCS_sensor_his_kinase"/>
</dbReference>
<evidence type="ECO:0000313" key="14">
    <source>
        <dbReference type="EMBL" id="TPE52387.1"/>
    </source>
</evidence>
<dbReference type="InterPro" id="IPR036097">
    <property type="entry name" value="HisK_dim/P_sf"/>
</dbReference>
<keyword evidence="8 11" id="KW-1133">Transmembrane helix</keyword>
<dbReference type="GO" id="GO:0000155">
    <property type="term" value="F:phosphorelay sensor kinase activity"/>
    <property type="evidence" value="ECO:0007669"/>
    <property type="project" value="InterPro"/>
</dbReference>
<dbReference type="Gene3D" id="3.30.565.10">
    <property type="entry name" value="Histidine kinase-like ATPase, C-terminal domain"/>
    <property type="match status" value="1"/>
</dbReference>
<evidence type="ECO:0000259" key="12">
    <source>
        <dbReference type="PROSITE" id="PS50109"/>
    </source>
</evidence>
<dbReference type="Proteomes" id="UP000315901">
    <property type="component" value="Unassembled WGS sequence"/>
</dbReference>
<feature type="transmembrane region" description="Helical" evidence="11">
    <location>
        <begin position="12"/>
        <end position="34"/>
    </location>
</feature>
<reference evidence="14 15" key="1">
    <citation type="submission" date="2019-06" db="EMBL/GenBank/DDBJ databases">
        <title>A novel bacterium of genus Marinomonas, isolated from coastal sand.</title>
        <authorList>
            <person name="Huang H."/>
            <person name="Mo K."/>
            <person name="Hu Y."/>
        </authorList>
    </citation>
    <scope>NUCLEOTIDE SEQUENCE [LARGE SCALE GENOMIC DNA]</scope>
    <source>
        <strain evidence="14 15">HB171799</strain>
    </source>
</reference>
<keyword evidence="15" id="KW-1185">Reference proteome</keyword>
<keyword evidence="4" id="KW-0597">Phosphoprotein</keyword>
<dbReference type="AlphaFoldDB" id="A0A501WY20"/>
<dbReference type="InterPro" id="IPR005467">
    <property type="entry name" value="His_kinase_dom"/>
</dbReference>
<dbReference type="SUPFAM" id="SSF55874">
    <property type="entry name" value="ATPase domain of HSP90 chaperone/DNA topoisomerase II/histidine kinase"/>
    <property type="match status" value="1"/>
</dbReference>
<dbReference type="SMART" id="SM00388">
    <property type="entry name" value="HisKA"/>
    <property type="match status" value="1"/>
</dbReference>
<feature type="domain" description="HAMP" evidence="13">
    <location>
        <begin position="183"/>
        <end position="237"/>
    </location>
</feature>
<comment type="subcellular location">
    <subcellularLocation>
        <location evidence="2">Membrane</location>
    </subcellularLocation>
</comment>
<keyword evidence="7" id="KW-0418">Kinase</keyword>
<organism evidence="14 15">
    <name type="scientific">Maribrevibacterium harenarium</name>
    <dbReference type="NCBI Taxonomy" id="2589817"/>
    <lineage>
        <taxon>Bacteria</taxon>
        <taxon>Pseudomonadati</taxon>
        <taxon>Pseudomonadota</taxon>
        <taxon>Gammaproteobacteria</taxon>
        <taxon>Oceanospirillales</taxon>
        <taxon>Oceanospirillaceae</taxon>
        <taxon>Maribrevibacterium</taxon>
    </lineage>
</organism>
<evidence type="ECO:0000256" key="11">
    <source>
        <dbReference type="SAM" id="Phobius"/>
    </source>
</evidence>
<dbReference type="EC" id="2.7.13.3" evidence="3"/>
<dbReference type="Gene3D" id="1.10.287.130">
    <property type="match status" value="1"/>
</dbReference>
<keyword evidence="9" id="KW-0902">Two-component regulatory system</keyword>
<evidence type="ECO:0000256" key="7">
    <source>
        <dbReference type="ARBA" id="ARBA00022777"/>
    </source>
</evidence>
<feature type="transmembrane region" description="Helical" evidence="11">
    <location>
        <begin position="163"/>
        <end position="182"/>
    </location>
</feature>
<dbReference type="PRINTS" id="PR00344">
    <property type="entry name" value="BCTRLSENSOR"/>
</dbReference>
<comment type="catalytic activity">
    <reaction evidence="1">
        <text>ATP + protein L-histidine = ADP + protein N-phospho-L-histidine.</text>
        <dbReference type="EC" id="2.7.13.3"/>
    </reaction>
</comment>
<evidence type="ECO:0000259" key="13">
    <source>
        <dbReference type="PROSITE" id="PS50885"/>
    </source>
</evidence>
<dbReference type="PANTHER" id="PTHR45436:SF8">
    <property type="entry name" value="HISTIDINE KINASE"/>
    <property type="match status" value="1"/>
</dbReference>
<sequence length="466" mass="51837">MSSISQRFTSSVGFAALITGVFAIATTLAAWIAVSLHKQELVQRLFFDTQYQAESLQRVYQHRGLEELLSQIDFQLTYDDQGAMLVAFHGKNGAHVGDSFISEPFVHQRVLQVGKDITLPEKIDEESDGTYFGYGVETPDGWILVARDSRWVTDSQEVLEQSILWGLAASMVLIALVVFYIARFNERRVQSIRSVLTKAAAGNMAARCEVSPDTGDALNQVSVGINQTLDHLQRSMESLRQVSADIAHDLRRPLTRLRLKLEQVQLQGNLDPPNEGEIDSHLESGILATALDDIDQVSTTFDAILRLAQIESGAQTIARKPVDLVQLSHELYDLFVAVAEDNQQTLTLQIQCPAVFVNGDIDLIRQAVINLLDNSIRYAEPNANIILRCGVDDDRRYIQVQDNGPGIRTELHEKVTDRFFRVDSSRHLAGTGLGLSLVKAIAQRHDAELRLEDGKPGLAVTVIWRN</sequence>
<dbReference type="InterPro" id="IPR003594">
    <property type="entry name" value="HATPase_dom"/>
</dbReference>
<dbReference type="Pfam" id="PF02518">
    <property type="entry name" value="HATPase_c"/>
    <property type="match status" value="1"/>
</dbReference>
<dbReference type="PROSITE" id="PS50885">
    <property type="entry name" value="HAMP"/>
    <property type="match status" value="1"/>
</dbReference>
<dbReference type="SMART" id="SM00387">
    <property type="entry name" value="HATPase_c"/>
    <property type="match status" value="1"/>
</dbReference>
<keyword evidence="10 11" id="KW-0472">Membrane</keyword>
<dbReference type="PANTHER" id="PTHR45436">
    <property type="entry name" value="SENSOR HISTIDINE KINASE YKOH"/>
    <property type="match status" value="1"/>
</dbReference>
<dbReference type="InterPro" id="IPR036890">
    <property type="entry name" value="HATPase_C_sf"/>
</dbReference>
<dbReference type="Pfam" id="PF00512">
    <property type="entry name" value="HisKA"/>
    <property type="match status" value="1"/>
</dbReference>
<evidence type="ECO:0000256" key="1">
    <source>
        <dbReference type="ARBA" id="ARBA00000085"/>
    </source>
</evidence>
<dbReference type="RefSeq" id="WP_140588288.1">
    <property type="nucleotide sequence ID" value="NZ_VFRR01000012.1"/>
</dbReference>
<evidence type="ECO:0000256" key="2">
    <source>
        <dbReference type="ARBA" id="ARBA00004370"/>
    </source>
</evidence>
<feature type="domain" description="Histidine kinase" evidence="12">
    <location>
        <begin position="245"/>
        <end position="466"/>
    </location>
</feature>
<comment type="caution">
    <text evidence="14">The sequence shown here is derived from an EMBL/GenBank/DDBJ whole genome shotgun (WGS) entry which is preliminary data.</text>
</comment>